<dbReference type="OrthoDB" id="9802248at2"/>
<dbReference type="AlphaFoldDB" id="K8EJN7"/>
<dbReference type="CDD" id="cd06262">
    <property type="entry name" value="metallo-hydrolase-like_MBL-fold"/>
    <property type="match status" value="1"/>
</dbReference>
<proteinExistence type="predicted"/>
<dbReference type="RefSeq" id="WP_008412398.1">
    <property type="nucleotide sequence ID" value="NZ_CAOS01000012.1"/>
</dbReference>
<dbReference type="GO" id="GO:0016787">
    <property type="term" value="F:hydrolase activity"/>
    <property type="evidence" value="ECO:0007669"/>
    <property type="project" value="UniProtKB-KW"/>
</dbReference>
<dbReference type="InterPro" id="IPR051453">
    <property type="entry name" value="MBL_Glyoxalase_II"/>
</dbReference>
<dbReference type="Pfam" id="PF00753">
    <property type="entry name" value="Lactamase_B"/>
    <property type="match status" value="1"/>
</dbReference>
<reference evidence="6 7" key="1">
    <citation type="journal article" date="2013" name="Genome Announc.">
        <title>Genome Sequence of the Sulfate-Reducing Bacterium Desulfotomaculum hydrothermale Lam5(T).</title>
        <authorList>
            <person name="Amin O."/>
            <person name="Fardeau M.L."/>
            <person name="Valette O."/>
            <person name="Hirschler-Rea A."/>
            <person name="Barbe V."/>
            <person name="Medigue C."/>
            <person name="Vacherie B."/>
            <person name="Ollivier B."/>
            <person name="Bertin P.N."/>
            <person name="Dolla A."/>
        </authorList>
    </citation>
    <scope>NUCLEOTIDE SEQUENCE [LARGE SCALE GENOMIC DNA]</scope>
    <source>
        <strain evidence="7">Lam5 / DSM 18033</strain>
    </source>
</reference>
<feature type="domain" description="Metallo-beta-lactamase" evidence="5">
    <location>
        <begin position="12"/>
        <end position="189"/>
    </location>
</feature>
<dbReference type="EMBL" id="CAOS01000012">
    <property type="protein sequence ID" value="CCO08786.1"/>
    <property type="molecule type" value="Genomic_DNA"/>
</dbReference>
<keyword evidence="2" id="KW-0479">Metal-binding</keyword>
<dbReference type="Gene3D" id="3.60.15.10">
    <property type="entry name" value="Ribonuclease Z/Hydroxyacylglutathione hydrolase-like"/>
    <property type="match status" value="1"/>
</dbReference>
<accession>K8EJN7</accession>
<name>K8EJN7_9FIRM</name>
<dbReference type="SUPFAM" id="SSF56281">
    <property type="entry name" value="Metallo-hydrolase/oxidoreductase"/>
    <property type="match status" value="1"/>
</dbReference>
<evidence type="ECO:0000313" key="7">
    <source>
        <dbReference type="Proteomes" id="UP000009315"/>
    </source>
</evidence>
<evidence type="ECO:0000259" key="5">
    <source>
        <dbReference type="SMART" id="SM00849"/>
    </source>
</evidence>
<evidence type="ECO:0000256" key="2">
    <source>
        <dbReference type="ARBA" id="ARBA00022723"/>
    </source>
</evidence>
<evidence type="ECO:0000256" key="4">
    <source>
        <dbReference type="ARBA" id="ARBA00022833"/>
    </source>
</evidence>
<protein>
    <submittedName>
        <fullName evidence="6">Putative metal-binding hydrolase</fullName>
    </submittedName>
</protein>
<dbReference type="InterPro" id="IPR001279">
    <property type="entry name" value="Metallo-B-lactamas"/>
</dbReference>
<gene>
    <name evidence="6" type="primary">ycbL</name>
    <name evidence="6" type="ORF">DESHY_50094</name>
</gene>
<dbReference type="GO" id="GO:0046872">
    <property type="term" value="F:metal ion binding"/>
    <property type="evidence" value="ECO:0007669"/>
    <property type="project" value="UniProtKB-KW"/>
</dbReference>
<dbReference type="SMART" id="SM00849">
    <property type="entry name" value="Lactamase_B"/>
    <property type="match status" value="1"/>
</dbReference>
<keyword evidence="7" id="KW-1185">Reference proteome</keyword>
<keyword evidence="4" id="KW-0862">Zinc</keyword>
<sequence length="205" mass="21507">MIIETIVVGQLEANCYIIGCPKTRRAAVVDPGEEAERILNKLAQGGWQPVAIVLTHGHADHIGAVGEINKATGAPVLIHSQDGEMLTDPARNLSAWLGTQLSFKPADRLLADGDTIEVGTITLSVLHTPGHTPGGICLKAGQVLFTGDTLFAGSVGRSDFPGGSHDTLIKSIQSKLLTLPEDTGIYPGHGPASTIGAEKRHNPFL</sequence>
<comment type="caution">
    <text evidence="6">The sequence shown here is derived from an EMBL/GenBank/DDBJ whole genome shotgun (WGS) entry which is preliminary data.</text>
</comment>
<organism evidence="6 7">
    <name type="scientific">Desulforamulus hydrothermalis Lam5 = DSM 18033</name>
    <dbReference type="NCBI Taxonomy" id="1121428"/>
    <lineage>
        <taxon>Bacteria</taxon>
        <taxon>Bacillati</taxon>
        <taxon>Bacillota</taxon>
        <taxon>Clostridia</taxon>
        <taxon>Eubacteriales</taxon>
        <taxon>Peptococcaceae</taxon>
        <taxon>Desulforamulus</taxon>
    </lineage>
</organism>
<evidence type="ECO:0000313" key="6">
    <source>
        <dbReference type="EMBL" id="CCO08786.1"/>
    </source>
</evidence>
<dbReference type="STRING" id="1121428.DESHY_50094"/>
<evidence type="ECO:0000256" key="3">
    <source>
        <dbReference type="ARBA" id="ARBA00022801"/>
    </source>
</evidence>
<dbReference type="PANTHER" id="PTHR46233:SF3">
    <property type="entry name" value="HYDROXYACYLGLUTATHIONE HYDROLASE GLOC"/>
    <property type="match status" value="1"/>
</dbReference>
<dbReference type="Proteomes" id="UP000009315">
    <property type="component" value="Unassembled WGS sequence"/>
</dbReference>
<dbReference type="PANTHER" id="PTHR46233">
    <property type="entry name" value="HYDROXYACYLGLUTATHIONE HYDROLASE GLOC"/>
    <property type="match status" value="1"/>
</dbReference>
<comment type="cofactor">
    <cofactor evidence="1">
        <name>Zn(2+)</name>
        <dbReference type="ChEBI" id="CHEBI:29105"/>
    </cofactor>
</comment>
<evidence type="ECO:0000256" key="1">
    <source>
        <dbReference type="ARBA" id="ARBA00001947"/>
    </source>
</evidence>
<dbReference type="eggNOG" id="COG0491">
    <property type="taxonomic scope" value="Bacteria"/>
</dbReference>
<keyword evidence="3 6" id="KW-0378">Hydrolase</keyword>
<dbReference type="InterPro" id="IPR036866">
    <property type="entry name" value="RibonucZ/Hydroxyglut_hydro"/>
</dbReference>